<dbReference type="GO" id="GO:0004721">
    <property type="term" value="F:phosphoprotein phosphatase activity"/>
    <property type="evidence" value="ECO:0007669"/>
    <property type="project" value="InterPro"/>
</dbReference>
<dbReference type="PROSITE" id="PS00383">
    <property type="entry name" value="TYR_PHOSPHATASE_1"/>
    <property type="match status" value="1"/>
</dbReference>
<dbReference type="PANTHER" id="PTHR31126">
    <property type="entry name" value="TYROSINE-PROTEIN PHOSPHATASE"/>
    <property type="match status" value="1"/>
</dbReference>
<gene>
    <name evidence="1" type="ORF">UFOPK2754_01465</name>
    <name evidence="2" type="ORF">UFOPK3139_01778</name>
    <name evidence="3" type="ORF">UFOPK3543_00515</name>
    <name evidence="4" type="ORF">UFOPK3967_02116</name>
</gene>
<dbReference type="InterPro" id="IPR029021">
    <property type="entry name" value="Prot-tyrosine_phosphatase-like"/>
</dbReference>
<dbReference type="PANTHER" id="PTHR31126:SF1">
    <property type="entry name" value="TYROSINE SPECIFIC PROTEIN PHOSPHATASES DOMAIN-CONTAINING PROTEIN"/>
    <property type="match status" value="1"/>
</dbReference>
<dbReference type="EMBL" id="CAFABA010000074">
    <property type="protein sequence ID" value="CAB4833246.1"/>
    <property type="molecule type" value="Genomic_DNA"/>
</dbReference>
<evidence type="ECO:0000313" key="1">
    <source>
        <dbReference type="EMBL" id="CAB4745292.1"/>
    </source>
</evidence>
<accession>A0A6J7PYH7</accession>
<dbReference type="EMBL" id="CAFBOS010000148">
    <property type="protein sequence ID" value="CAB5008739.1"/>
    <property type="molecule type" value="Genomic_DNA"/>
</dbReference>
<dbReference type="Pfam" id="PF13350">
    <property type="entry name" value="Y_phosphatase3"/>
    <property type="match status" value="1"/>
</dbReference>
<dbReference type="SUPFAM" id="SSF52799">
    <property type="entry name" value="(Phosphotyrosine protein) phosphatases II"/>
    <property type="match status" value="1"/>
</dbReference>
<dbReference type="Gene3D" id="3.90.190.10">
    <property type="entry name" value="Protein tyrosine phosphatase superfamily"/>
    <property type="match status" value="1"/>
</dbReference>
<evidence type="ECO:0000313" key="3">
    <source>
        <dbReference type="EMBL" id="CAB4894826.1"/>
    </source>
</evidence>
<dbReference type="InterPro" id="IPR016130">
    <property type="entry name" value="Tyr_Pase_AS"/>
</dbReference>
<name>A0A6J7PYH7_9ZZZZ</name>
<dbReference type="EMBL" id="CAFBMH010000011">
    <property type="protein sequence ID" value="CAB4894826.1"/>
    <property type="molecule type" value="Genomic_DNA"/>
</dbReference>
<evidence type="ECO:0000313" key="4">
    <source>
        <dbReference type="EMBL" id="CAB5008739.1"/>
    </source>
</evidence>
<sequence length="251" mass="27070">MLEGVVNFRDVGGYRTTDGATVRTGWIYRAAHFGGATDADLAMLAELGVRLFVDFRGPGDIEADGHNRMPPGSRLVSIPMFDPAGANDIRTMLSEGTAAEIEAAFGGGRAHEAMLRGAIALVTQPDRVAGYSLMMRALIDAETPAVIHCSAGKDRTGWGATLLLLLLGVNEATVIEHYLESNQHRALRPAVTTAPKVDIELLRPFFEVRSQYARGALDAMHATYGGIEQYVRDGLGIDDVDVARFRARMLG</sequence>
<proteinExistence type="predicted"/>
<organism evidence="4">
    <name type="scientific">freshwater metagenome</name>
    <dbReference type="NCBI Taxonomy" id="449393"/>
    <lineage>
        <taxon>unclassified sequences</taxon>
        <taxon>metagenomes</taxon>
        <taxon>ecological metagenomes</taxon>
    </lineage>
</organism>
<reference evidence="4" key="1">
    <citation type="submission" date="2020-05" db="EMBL/GenBank/DDBJ databases">
        <authorList>
            <person name="Chiriac C."/>
            <person name="Salcher M."/>
            <person name="Ghai R."/>
            <person name="Kavagutti S V."/>
        </authorList>
    </citation>
    <scope>NUCLEOTIDE SEQUENCE</scope>
</reference>
<evidence type="ECO:0000313" key="2">
    <source>
        <dbReference type="EMBL" id="CAB4833246.1"/>
    </source>
</evidence>
<dbReference type="EMBL" id="CAEZYR010000048">
    <property type="protein sequence ID" value="CAB4745292.1"/>
    <property type="molecule type" value="Genomic_DNA"/>
</dbReference>
<dbReference type="InterPro" id="IPR026893">
    <property type="entry name" value="Tyr/Ser_Pase_IphP-type"/>
</dbReference>
<dbReference type="AlphaFoldDB" id="A0A6J7PYH7"/>
<protein>
    <submittedName>
        <fullName evidence="4">Unannotated protein</fullName>
    </submittedName>
</protein>